<comment type="caution">
    <text evidence="1">The sequence shown here is derived from an EMBL/GenBank/DDBJ whole genome shotgun (WGS) entry which is preliminary data.</text>
</comment>
<gene>
    <name evidence="1" type="ORF">C8046_17205</name>
</gene>
<name>A0A2U1ZYV4_9MICO</name>
<protein>
    <submittedName>
        <fullName evidence="1">Uncharacterized protein</fullName>
    </submittedName>
</protein>
<evidence type="ECO:0000313" key="2">
    <source>
        <dbReference type="Proteomes" id="UP000245166"/>
    </source>
</evidence>
<keyword evidence="2" id="KW-1185">Reference proteome</keyword>
<accession>A0A2U1ZYV4</accession>
<dbReference type="EMBL" id="PYHR01000002">
    <property type="protein sequence ID" value="PWD52120.1"/>
    <property type="molecule type" value="Genomic_DNA"/>
</dbReference>
<reference evidence="1 2" key="1">
    <citation type="submission" date="2018-03" db="EMBL/GenBank/DDBJ databases">
        <title>Genome assembly of novel Miniimonas species PCH200.</title>
        <authorList>
            <person name="Thakur V."/>
            <person name="Kumar V."/>
            <person name="Singh D."/>
        </authorList>
    </citation>
    <scope>NUCLEOTIDE SEQUENCE [LARGE SCALE GENOMIC DNA]</scope>
    <source>
        <strain evidence="1 2">PCH200</strain>
    </source>
</reference>
<sequence>MASTFLAAPSSAVDTGFYSVPYADTLYYHEHYSGSDEVTFPAQYEMWQSSGFPTPRPAPVRYVKYPWSSDIWAVHFFGPDREDWVWSVLDYGQWSRAGRPAPSDAGWIEGSTYWQYASSPEIFVAIWEDEPAHKLTPAEWRAAGSPAPERLWNQGIYTYPWSSSIGYVWDTPTGDGDTLTFEDWAFLGFPTPQTVNHLSYEHVWRFRGSSQLYLDSAITGIDFPLTFGQWSALGRPAPVIY</sequence>
<dbReference type="Proteomes" id="UP000245166">
    <property type="component" value="Unassembled WGS sequence"/>
</dbReference>
<evidence type="ECO:0000313" key="1">
    <source>
        <dbReference type="EMBL" id="PWD52120.1"/>
    </source>
</evidence>
<dbReference type="AlphaFoldDB" id="A0A2U1ZYV4"/>
<proteinExistence type="predicted"/>
<organism evidence="1 2">
    <name type="scientific">Serinibacter arcticus</name>
    <dbReference type="NCBI Taxonomy" id="1655435"/>
    <lineage>
        <taxon>Bacteria</taxon>
        <taxon>Bacillati</taxon>
        <taxon>Actinomycetota</taxon>
        <taxon>Actinomycetes</taxon>
        <taxon>Micrococcales</taxon>
        <taxon>Beutenbergiaceae</taxon>
        <taxon>Serinibacter</taxon>
    </lineage>
</organism>